<feature type="transmembrane region" description="Helical" evidence="2">
    <location>
        <begin position="716"/>
        <end position="736"/>
    </location>
</feature>
<dbReference type="InterPro" id="IPR013783">
    <property type="entry name" value="Ig-like_fold"/>
</dbReference>
<dbReference type="InterPro" id="IPR011110">
    <property type="entry name" value="Reg_prop"/>
</dbReference>
<dbReference type="GO" id="GO:0000155">
    <property type="term" value="F:phosphorelay sensor kinase activity"/>
    <property type="evidence" value="ECO:0007669"/>
    <property type="project" value="InterPro"/>
</dbReference>
<keyword evidence="2" id="KW-0812">Transmembrane</keyword>
<dbReference type="SUPFAM" id="SSF69322">
    <property type="entry name" value="Tricorn protease domain 2"/>
    <property type="match status" value="1"/>
</dbReference>
<feature type="domain" description="Histidine kinase" evidence="3">
    <location>
        <begin position="779"/>
        <end position="991"/>
    </location>
</feature>
<dbReference type="eggNOG" id="COG3292">
    <property type="taxonomic scope" value="Bacteria"/>
</dbReference>
<evidence type="ECO:0000259" key="3">
    <source>
        <dbReference type="PROSITE" id="PS50109"/>
    </source>
</evidence>
<dbReference type="Pfam" id="PF07494">
    <property type="entry name" value="Reg_prop"/>
    <property type="match status" value="1"/>
</dbReference>
<dbReference type="Gene3D" id="2.60.40.10">
    <property type="entry name" value="Immunoglobulins"/>
    <property type="match status" value="1"/>
</dbReference>
<reference evidence="5" key="1">
    <citation type="submission" date="2016-11" db="EMBL/GenBank/DDBJ databases">
        <authorList>
            <person name="Varghese N."/>
            <person name="Submissions S."/>
        </authorList>
    </citation>
    <scope>NUCLEOTIDE SEQUENCE [LARGE SCALE GENOMIC DNA]</scope>
    <source>
        <strain evidence="5">DSM 19055</strain>
    </source>
</reference>
<dbReference type="PROSITE" id="PS50109">
    <property type="entry name" value="HIS_KIN"/>
    <property type="match status" value="1"/>
</dbReference>
<dbReference type="SMART" id="SM00387">
    <property type="entry name" value="HATPase_c"/>
    <property type="match status" value="1"/>
</dbReference>
<dbReference type="AlphaFoldDB" id="A0A1M5JPU4"/>
<dbReference type="InterPro" id="IPR003594">
    <property type="entry name" value="HATPase_dom"/>
</dbReference>
<keyword evidence="1" id="KW-0597">Phosphoprotein</keyword>
<dbReference type="PANTHER" id="PTHR43547">
    <property type="entry name" value="TWO-COMPONENT HISTIDINE KINASE"/>
    <property type="match status" value="1"/>
</dbReference>
<dbReference type="STRING" id="421058.SAMN05421866_0401"/>
<dbReference type="InterPro" id="IPR036890">
    <property type="entry name" value="HATPase_C_sf"/>
</dbReference>
<gene>
    <name evidence="4" type="ORF">SAMN05421866_0401</name>
</gene>
<accession>A0A1M5JPU4</accession>
<name>A0A1M5JPU4_9FLAO</name>
<evidence type="ECO:0000313" key="5">
    <source>
        <dbReference type="Proteomes" id="UP000184047"/>
    </source>
</evidence>
<dbReference type="InterPro" id="IPR015943">
    <property type="entry name" value="WD40/YVTN_repeat-like_dom_sf"/>
</dbReference>
<dbReference type="PANTHER" id="PTHR43547:SF2">
    <property type="entry name" value="HYBRID SIGNAL TRANSDUCTION HISTIDINE KINASE C"/>
    <property type="match status" value="1"/>
</dbReference>
<organism evidence="4 5">
    <name type="scientific">Chryseobacterium oranimense</name>
    <dbReference type="NCBI Taxonomy" id="421058"/>
    <lineage>
        <taxon>Bacteria</taxon>
        <taxon>Pseudomonadati</taxon>
        <taxon>Bacteroidota</taxon>
        <taxon>Flavobacteriia</taxon>
        <taxon>Flavobacteriales</taxon>
        <taxon>Weeksellaceae</taxon>
        <taxon>Chryseobacterium group</taxon>
        <taxon>Chryseobacterium</taxon>
    </lineage>
</organism>
<dbReference type="SUPFAM" id="SSF55874">
    <property type="entry name" value="ATPase domain of HSP90 chaperone/DNA topoisomerase II/histidine kinase"/>
    <property type="match status" value="1"/>
</dbReference>
<dbReference type="InterPro" id="IPR036097">
    <property type="entry name" value="HisK_dim/P_sf"/>
</dbReference>
<evidence type="ECO:0000256" key="1">
    <source>
        <dbReference type="ARBA" id="ARBA00022553"/>
    </source>
</evidence>
<proteinExistence type="predicted"/>
<dbReference type="SUPFAM" id="SSF47384">
    <property type="entry name" value="Homodimeric domain of signal transducing histidine kinase"/>
    <property type="match status" value="1"/>
</dbReference>
<keyword evidence="4" id="KW-0418">Kinase</keyword>
<evidence type="ECO:0000256" key="2">
    <source>
        <dbReference type="SAM" id="Phobius"/>
    </source>
</evidence>
<dbReference type="RefSeq" id="WP_139258739.1">
    <property type="nucleotide sequence ID" value="NZ_FQWT01000001.1"/>
</dbReference>
<dbReference type="OrthoDB" id="8676692at2"/>
<keyword evidence="4" id="KW-0808">Transferase</keyword>
<sequence>MNLFYIIFIFFPLFFSAQGYASRWYNMDQGLPQNSIKDIVKDKYGFIWLSTDGGILRYDGNNFLLYNNFKTSNLSFGNFLGTKSKDLICFNNNDENCVLISDRTVKMLPNGKISKTYSMGNNVQYKRYYKSSFINNFFPETNCYYIISNSGTYFFNNHHIIYKKEKKPERKILSAFLMKGLRNAFEHENIIFLPDQKNRKTIILKDGTVSYDSKPSIYNDPESKIYWHQGTGQVFVINSGNIYQSKISNGILTLTFLMQYKKIEKELLYCMFYDEESNKLYLGNVLKGLEIINLSNFYTSQKNIPFSGEFVYEALPFTCNSVISKQGFEYYKDKVNKIYSADFNYDRRYLVYDNSRNLLYVEFNKIHRRYRSSNYQTYDSISFLRKNVEGIFKINNNFAVNMADSRYEYYYLNIFADDQFKKAKNIFRFKTNINFVKELNKDSVYVGTTHGIYLLSISENKILKHFAKDLPIKEIQQTKDGNFWFTTHNRGFYFLKNDSVIRMPEDKNGYLSSAHHILEDHYGFFWISSNNGLFKTLKKSLLEYAKNKKTKVTWYRYTKEDGLLNNEFNGSANPSGNILENEEFVFPSMEGFVFFKPGETRVYYPKKNQLFIERAQVGKETINFTDTLYLKSDYKNAEIFLDFPYYHNIENIYIEARLEGSPNSKWEKIKNDRKFILNNIESGNYTLNIRFLGTENGQFSHKQIAINIIPFFYQTLWFKSFLIILGILLVVLIIHARTNLLRRMVKTLKHTLNSKDQELEITANKLKNETEYQQKIMESISHDMTTPIRFLVSISQRLNSTKDNELQKKYFDEIYHTSEQLFKFTLDLKEYTNLFKEENIFDHAENRIHDLAESKKLLFDQIALANNTTLSNLCDSHVTTKVNHNILSAILHNLIDNAVKNTQNGTILIKTEQKEEQQTEITISDTGKGMSQDQLEYYSFVFENIERESFVFKNYGLGLHMVIQLTKKINAQITFHKNTPQGTIVKIILKN</sequence>
<dbReference type="eggNOG" id="COG2205">
    <property type="taxonomic scope" value="Bacteria"/>
</dbReference>
<protein>
    <submittedName>
        <fullName evidence="4">Signal transduction histidine kinase</fullName>
    </submittedName>
</protein>
<dbReference type="Gene3D" id="2.130.10.10">
    <property type="entry name" value="YVTN repeat-like/Quinoprotein amine dehydrogenase"/>
    <property type="match status" value="2"/>
</dbReference>
<dbReference type="Gene3D" id="3.30.565.10">
    <property type="entry name" value="Histidine kinase-like ATPase, C-terminal domain"/>
    <property type="match status" value="1"/>
</dbReference>
<keyword evidence="2" id="KW-1133">Transmembrane helix</keyword>
<keyword evidence="5" id="KW-1185">Reference proteome</keyword>
<keyword evidence="2" id="KW-0472">Membrane</keyword>
<dbReference type="CDD" id="cd00075">
    <property type="entry name" value="HATPase"/>
    <property type="match status" value="1"/>
</dbReference>
<dbReference type="Proteomes" id="UP000184047">
    <property type="component" value="Unassembled WGS sequence"/>
</dbReference>
<dbReference type="Pfam" id="PF02518">
    <property type="entry name" value="HATPase_c"/>
    <property type="match status" value="1"/>
</dbReference>
<dbReference type="Gene3D" id="1.10.287.130">
    <property type="match status" value="1"/>
</dbReference>
<dbReference type="InterPro" id="IPR005467">
    <property type="entry name" value="His_kinase_dom"/>
</dbReference>
<evidence type="ECO:0000313" key="4">
    <source>
        <dbReference type="EMBL" id="SHG42310.1"/>
    </source>
</evidence>
<dbReference type="EMBL" id="FQWT01000001">
    <property type="protein sequence ID" value="SHG42310.1"/>
    <property type="molecule type" value="Genomic_DNA"/>
</dbReference>